<protein>
    <submittedName>
        <fullName evidence="2">MarR family winged helix-turn-helix transcriptional regulator</fullName>
    </submittedName>
</protein>
<dbReference type="Gene3D" id="1.10.10.10">
    <property type="entry name" value="Winged helix-like DNA-binding domain superfamily/Winged helix DNA-binding domain"/>
    <property type="match status" value="1"/>
</dbReference>
<name>A0ABS7G170_9ACTN</name>
<evidence type="ECO:0000313" key="2">
    <source>
        <dbReference type="EMBL" id="MBW8485393.1"/>
    </source>
</evidence>
<dbReference type="RefSeq" id="WP_220168614.1">
    <property type="nucleotide sequence ID" value="NZ_JAIBOA010000015.1"/>
</dbReference>
<dbReference type="InterPro" id="IPR039422">
    <property type="entry name" value="MarR/SlyA-like"/>
</dbReference>
<dbReference type="InterPro" id="IPR000835">
    <property type="entry name" value="HTH_MarR-typ"/>
</dbReference>
<keyword evidence="3" id="KW-1185">Reference proteome</keyword>
<organism evidence="2 3">
    <name type="scientific">Actinomadura parmotrematis</name>
    <dbReference type="NCBI Taxonomy" id="2864039"/>
    <lineage>
        <taxon>Bacteria</taxon>
        <taxon>Bacillati</taxon>
        <taxon>Actinomycetota</taxon>
        <taxon>Actinomycetes</taxon>
        <taxon>Streptosporangiales</taxon>
        <taxon>Thermomonosporaceae</taxon>
        <taxon>Actinomadura</taxon>
    </lineage>
</organism>
<sequence length="148" mass="15719">MTEPGPAPVPDAPDARLGYLFKHAHARLTALSAAALEPFGITGRDLAVLAVLGAPDELSQAEAAARLGVDRTTMVALIDGLEGRGLVERRRSARDRRRNTVLPTPEGRDLLARAEDARRAMEARFLAPLPPGDAERLIASLRVLAAGS</sequence>
<dbReference type="PANTHER" id="PTHR33164:SF43">
    <property type="entry name" value="HTH-TYPE TRANSCRIPTIONAL REPRESSOR YETL"/>
    <property type="match status" value="1"/>
</dbReference>
<dbReference type="Pfam" id="PF12802">
    <property type="entry name" value="MarR_2"/>
    <property type="match status" value="1"/>
</dbReference>
<dbReference type="PROSITE" id="PS50995">
    <property type="entry name" value="HTH_MARR_2"/>
    <property type="match status" value="1"/>
</dbReference>
<dbReference type="Proteomes" id="UP000774570">
    <property type="component" value="Unassembled WGS sequence"/>
</dbReference>
<dbReference type="InterPro" id="IPR036388">
    <property type="entry name" value="WH-like_DNA-bd_sf"/>
</dbReference>
<accession>A0ABS7G170</accession>
<dbReference type="SUPFAM" id="SSF46785">
    <property type="entry name" value="Winged helix' DNA-binding domain"/>
    <property type="match status" value="1"/>
</dbReference>
<feature type="domain" description="HTH marR-type" evidence="1">
    <location>
        <begin position="14"/>
        <end position="146"/>
    </location>
</feature>
<evidence type="ECO:0000259" key="1">
    <source>
        <dbReference type="PROSITE" id="PS50995"/>
    </source>
</evidence>
<dbReference type="SMART" id="SM00347">
    <property type="entry name" value="HTH_MARR"/>
    <property type="match status" value="1"/>
</dbReference>
<dbReference type="EMBL" id="JAIBOA010000015">
    <property type="protein sequence ID" value="MBW8485393.1"/>
    <property type="molecule type" value="Genomic_DNA"/>
</dbReference>
<gene>
    <name evidence="2" type="ORF">K1Y72_23645</name>
</gene>
<proteinExistence type="predicted"/>
<comment type="caution">
    <text evidence="2">The sequence shown here is derived from an EMBL/GenBank/DDBJ whole genome shotgun (WGS) entry which is preliminary data.</text>
</comment>
<dbReference type="InterPro" id="IPR036390">
    <property type="entry name" value="WH_DNA-bd_sf"/>
</dbReference>
<dbReference type="PANTHER" id="PTHR33164">
    <property type="entry name" value="TRANSCRIPTIONAL REGULATOR, MARR FAMILY"/>
    <property type="match status" value="1"/>
</dbReference>
<evidence type="ECO:0000313" key="3">
    <source>
        <dbReference type="Proteomes" id="UP000774570"/>
    </source>
</evidence>
<dbReference type="PRINTS" id="PR00598">
    <property type="entry name" value="HTHMARR"/>
</dbReference>
<reference evidence="2 3" key="1">
    <citation type="submission" date="2021-07" db="EMBL/GenBank/DDBJ databases">
        <title>Actinomadura sp. PM05-2 isolated from lichen.</title>
        <authorList>
            <person name="Somphong A."/>
            <person name="Phongsopitanun W."/>
            <person name="Tanasupawat S."/>
            <person name="Peongsungnone V."/>
        </authorList>
    </citation>
    <scope>NUCLEOTIDE SEQUENCE [LARGE SCALE GENOMIC DNA]</scope>
    <source>
        <strain evidence="2 3">PM05-2</strain>
    </source>
</reference>